<comment type="catalytic activity">
    <reaction evidence="8">
        <text>ATP + H2O = ADP + phosphate + H(+)</text>
        <dbReference type="Rhea" id="RHEA:13065"/>
        <dbReference type="ChEBI" id="CHEBI:15377"/>
        <dbReference type="ChEBI" id="CHEBI:15378"/>
        <dbReference type="ChEBI" id="CHEBI:30616"/>
        <dbReference type="ChEBI" id="CHEBI:43474"/>
        <dbReference type="ChEBI" id="CHEBI:456216"/>
        <dbReference type="EC" id="5.6.2.4"/>
    </reaction>
</comment>
<evidence type="ECO:0000256" key="1">
    <source>
        <dbReference type="ARBA" id="ARBA00022741"/>
    </source>
</evidence>
<evidence type="ECO:0000256" key="7">
    <source>
        <dbReference type="ARBA" id="ARBA00034808"/>
    </source>
</evidence>
<gene>
    <name evidence="12" type="ORF">C9374_007876</name>
</gene>
<proteinExistence type="predicted"/>
<name>A0AA88GM38_NAELO</name>
<sequence length="923" mass="107079">MLNLFTCAFRSHQGHWRRSLSETCYHRPLSFFGRENSLCTASLFSHSCNPINNFSSLSCFNNYSRLASTNVAGEKQVSSSSSTRTTRTRKKQSLTTVDDSILQTQNKQETTTTIRKRTASTTPRKTKSKEAFNNEKSHLVFSDGKRQINLNDEQQRVVFESIDKNILVLACAGSGKTATVLCRICYLVKDHHIKEEEIMLTTFSRQAAHEMTKRLGKMLGKKKTNIEAGTIDSISYKYLQKYSSYDYVMDSSDSLLGVKEIGYRFRNLLMNNPEIADQICSKIKYLFIDEFQDIDDTQMEVFSEFYKRGTKIIAVGDDSQNIYSWRGSNVFHILNFHKNFENTVVHNLVTNFRSTEEIVSLANASLACNLQNIPKDMISNRGSSGHLPMLRCCYMDQTRYLLEAIKQHRDSGVSLHQIAILCHSNFGLYEIESELAKHHIPHVLLMDNLKKDSRRMPSLTNKICLTTIHKAKGLEWDIVYIINATDKYWKETNNSAELRRLFYVAITRAKTQLYFTFPDKTGGQHKDTTPTYLRFLRELNHSLYKTENISPLHKREDVRIDRFLGIKNPYAVTEMVRSLNGAAIDTLRQKGYLPILKFKQQQLIETQFSYCEVVHYNQLYPDFGTFIDTLICRMIAEQYPKSGGFSSKYVELATNYVSLSSSEYQVYSKYYAILNQTLQEHGHFQEIFNQIETSDEQLMRSVVIKIEAKAKELKIGSMEELPVFIHNALPREFEQQMIQNYNIFRNDSKNSFDILNSIWEISKCEAIVKEGRTRLLYLSAFPYQKYRMNMESIMNRSYSELLDTLQNVYIPHLMNQVSHDIHSHLTFSRLDRIVGEIDLIIDGHTLVEIKCSTSKEVDLDWVLQLLCYTHLARQHGYEIQKIAILNPLQGLWFESDISFWNAGEELLQELKEFTNKVREQNHK</sequence>
<organism evidence="12 13">
    <name type="scientific">Naegleria lovaniensis</name>
    <name type="common">Amoeba</name>
    <dbReference type="NCBI Taxonomy" id="51637"/>
    <lineage>
        <taxon>Eukaryota</taxon>
        <taxon>Discoba</taxon>
        <taxon>Heterolobosea</taxon>
        <taxon>Tetramitia</taxon>
        <taxon>Eutetramitia</taxon>
        <taxon>Vahlkampfiidae</taxon>
        <taxon>Naegleria</taxon>
    </lineage>
</organism>
<dbReference type="InterPro" id="IPR014016">
    <property type="entry name" value="UvrD-like_ATP-bd"/>
</dbReference>
<dbReference type="EMBL" id="PYSW02000031">
    <property type="protein sequence ID" value="KAG2378728.1"/>
    <property type="molecule type" value="Genomic_DNA"/>
</dbReference>
<dbReference type="GO" id="GO:0005524">
    <property type="term" value="F:ATP binding"/>
    <property type="evidence" value="ECO:0007669"/>
    <property type="project" value="UniProtKB-UniRule"/>
</dbReference>
<feature type="compositionally biased region" description="Polar residues" evidence="10">
    <location>
        <begin position="97"/>
        <end position="109"/>
    </location>
</feature>
<evidence type="ECO:0000256" key="10">
    <source>
        <dbReference type="SAM" id="MobiDB-lite"/>
    </source>
</evidence>
<evidence type="ECO:0000256" key="5">
    <source>
        <dbReference type="ARBA" id="ARBA00023235"/>
    </source>
</evidence>
<keyword evidence="3 9" id="KW-0347">Helicase</keyword>
<dbReference type="CDD" id="cd17932">
    <property type="entry name" value="DEXQc_UvrD"/>
    <property type="match status" value="1"/>
</dbReference>
<dbReference type="CDD" id="cd18807">
    <property type="entry name" value="SF1_C_UvrD"/>
    <property type="match status" value="1"/>
</dbReference>
<evidence type="ECO:0000259" key="11">
    <source>
        <dbReference type="PROSITE" id="PS51198"/>
    </source>
</evidence>
<evidence type="ECO:0000256" key="8">
    <source>
        <dbReference type="ARBA" id="ARBA00048988"/>
    </source>
</evidence>
<dbReference type="PANTHER" id="PTHR11070:SF2">
    <property type="entry name" value="ATP-DEPENDENT DNA HELICASE SRS2"/>
    <property type="match status" value="1"/>
</dbReference>
<accession>A0AA88GM38</accession>
<dbReference type="GO" id="GO:0016787">
    <property type="term" value="F:hydrolase activity"/>
    <property type="evidence" value="ECO:0007669"/>
    <property type="project" value="UniProtKB-UniRule"/>
</dbReference>
<evidence type="ECO:0000256" key="9">
    <source>
        <dbReference type="PROSITE-ProRule" id="PRU00560"/>
    </source>
</evidence>
<dbReference type="Pfam" id="PF13361">
    <property type="entry name" value="UvrD_C"/>
    <property type="match status" value="2"/>
</dbReference>
<feature type="binding site" evidence="9">
    <location>
        <begin position="170"/>
        <end position="177"/>
    </location>
    <ligand>
        <name>ATP</name>
        <dbReference type="ChEBI" id="CHEBI:30616"/>
    </ligand>
</feature>
<keyword evidence="1 9" id="KW-0547">Nucleotide-binding</keyword>
<dbReference type="InterPro" id="IPR014017">
    <property type="entry name" value="DNA_helicase_UvrD-like_C"/>
</dbReference>
<protein>
    <recommendedName>
        <fullName evidence="7">DNA 3'-5' helicase</fullName>
        <ecNumber evidence="7">5.6.2.4</ecNumber>
    </recommendedName>
</protein>
<evidence type="ECO:0000256" key="6">
    <source>
        <dbReference type="ARBA" id="ARBA00034617"/>
    </source>
</evidence>
<dbReference type="Gene3D" id="3.40.50.300">
    <property type="entry name" value="P-loop containing nucleotide triphosphate hydrolases"/>
    <property type="match status" value="2"/>
</dbReference>
<evidence type="ECO:0000256" key="2">
    <source>
        <dbReference type="ARBA" id="ARBA00022801"/>
    </source>
</evidence>
<keyword evidence="2 9" id="KW-0378">Hydrolase</keyword>
<comment type="caution">
    <text evidence="12">The sequence shown here is derived from an EMBL/GenBank/DDBJ whole genome shotgun (WGS) entry which is preliminary data.</text>
</comment>
<dbReference type="RefSeq" id="XP_044545990.1">
    <property type="nucleotide sequence ID" value="XM_044697889.1"/>
</dbReference>
<keyword evidence="13" id="KW-1185">Reference proteome</keyword>
<evidence type="ECO:0000256" key="4">
    <source>
        <dbReference type="ARBA" id="ARBA00022840"/>
    </source>
</evidence>
<reference evidence="12 13" key="1">
    <citation type="journal article" date="2018" name="BMC Genomics">
        <title>The genome of Naegleria lovaniensis, the basis for a comparative approach to unravel pathogenicity factors of the human pathogenic amoeba N. fowleri.</title>
        <authorList>
            <person name="Liechti N."/>
            <person name="Schurch N."/>
            <person name="Bruggmann R."/>
            <person name="Wittwer M."/>
        </authorList>
    </citation>
    <scope>NUCLEOTIDE SEQUENCE [LARGE SCALE GENOMIC DNA]</scope>
    <source>
        <strain evidence="12 13">ATCC 30569</strain>
    </source>
</reference>
<evidence type="ECO:0000313" key="12">
    <source>
        <dbReference type="EMBL" id="KAG2378728.1"/>
    </source>
</evidence>
<dbReference type="Proteomes" id="UP000816034">
    <property type="component" value="Unassembled WGS sequence"/>
</dbReference>
<evidence type="ECO:0000256" key="3">
    <source>
        <dbReference type="ARBA" id="ARBA00022806"/>
    </source>
</evidence>
<dbReference type="GO" id="GO:0043138">
    <property type="term" value="F:3'-5' DNA helicase activity"/>
    <property type="evidence" value="ECO:0007669"/>
    <property type="project" value="UniProtKB-EC"/>
</dbReference>
<dbReference type="PANTHER" id="PTHR11070">
    <property type="entry name" value="UVRD / RECB / PCRA DNA HELICASE FAMILY MEMBER"/>
    <property type="match status" value="1"/>
</dbReference>
<dbReference type="PROSITE" id="PS51198">
    <property type="entry name" value="UVRD_HELICASE_ATP_BIND"/>
    <property type="match status" value="1"/>
</dbReference>
<comment type="catalytic activity">
    <reaction evidence="6">
        <text>Couples ATP hydrolysis with the unwinding of duplex DNA by translocating in the 3'-5' direction.</text>
        <dbReference type="EC" id="5.6.2.4"/>
    </reaction>
</comment>
<dbReference type="GeneID" id="68100330"/>
<dbReference type="AlphaFoldDB" id="A0AA88GM38"/>
<feature type="region of interest" description="Disordered" evidence="10">
    <location>
        <begin position="71"/>
        <end position="130"/>
    </location>
</feature>
<keyword evidence="4 9" id="KW-0067">ATP-binding</keyword>
<dbReference type="EC" id="5.6.2.4" evidence="7"/>
<feature type="domain" description="UvrD-like helicase ATP-binding" evidence="11">
    <location>
        <begin position="149"/>
        <end position="355"/>
    </location>
</feature>
<keyword evidence="5" id="KW-0413">Isomerase</keyword>
<dbReference type="InterPro" id="IPR027417">
    <property type="entry name" value="P-loop_NTPase"/>
</dbReference>
<dbReference type="GO" id="GO:0003677">
    <property type="term" value="F:DNA binding"/>
    <property type="evidence" value="ECO:0007669"/>
    <property type="project" value="InterPro"/>
</dbReference>
<evidence type="ECO:0000313" key="13">
    <source>
        <dbReference type="Proteomes" id="UP000816034"/>
    </source>
</evidence>
<dbReference type="Pfam" id="PF00580">
    <property type="entry name" value="UvrD-helicase"/>
    <property type="match status" value="2"/>
</dbReference>
<dbReference type="SUPFAM" id="SSF52540">
    <property type="entry name" value="P-loop containing nucleoside triphosphate hydrolases"/>
    <property type="match status" value="1"/>
</dbReference>
<dbReference type="InterPro" id="IPR000212">
    <property type="entry name" value="DNA_helicase_UvrD/REP"/>
</dbReference>